<protein>
    <recommendedName>
        <fullName evidence="3">Transposase</fullName>
    </recommendedName>
</protein>
<name>A0ABQ1GCS5_9GAMM</name>
<accession>A0ABQ1GCS5</accession>
<evidence type="ECO:0000313" key="1">
    <source>
        <dbReference type="EMBL" id="GGA41149.1"/>
    </source>
</evidence>
<evidence type="ECO:0008006" key="3">
    <source>
        <dbReference type="Google" id="ProtNLM"/>
    </source>
</evidence>
<dbReference type="Proteomes" id="UP000620046">
    <property type="component" value="Unassembled WGS sequence"/>
</dbReference>
<dbReference type="EMBL" id="BMJA01000002">
    <property type="protein sequence ID" value="GGA41149.1"/>
    <property type="molecule type" value="Genomic_DNA"/>
</dbReference>
<keyword evidence="2" id="KW-1185">Reference proteome</keyword>
<organism evidence="1 2">
    <name type="scientific">Dyella nitratireducens</name>
    <dbReference type="NCBI Taxonomy" id="1849580"/>
    <lineage>
        <taxon>Bacteria</taxon>
        <taxon>Pseudomonadati</taxon>
        <taxon>Pseudomonadota</taxon>
        <taxon>Gammaproteobacteria</taxon>
        <taxon>Lysobacterales</taxon>
        <taxon>Rhodanobacteraceae</taxon>
        <taxon>Dyella</taxon>
    </lineage>
</organism>
<gene>
    <name evidence="1" type="ORF">GCM10010981_32940</name>
</gene>
<comment type="caution">
    <text evidence="1">The sequence shown here is derived from an EMBL/GenBank/DDBJ whole genome shotgun (WGS) entry which is preliminary data.</text>
</comment>
<reference evidence="2" key="1">
    <citation type="journal article" date="2019" name="Int. J. Syst. Evol. Microbiol.">
        <title>The Global Catalogue of Microorganisms (GCM) 10K type strain sequencing project: providing services to taxonomists for standard genome sequencing and annotation.</title>
        <authorList>
            <consortium name="The Broad Institute Genomics Platform"/>
            <consortium name="The Broad Institute Genome Sequencing Center for Infectious Disease"/>
            <person name="Wu L."/>
            <person name="Ma J."/>
        </authorList>
    </citation>
    <scope>NUCLEOTIDE SEQUENCE [LARGE SCALE GENOMIC DNA]</scope>
    <source>
        <strain evidence="2">CGMCC 1.15439</strain>
    </source>
</reference>
<sequence length="106" mass="11929">MGVMDHTARACPSKPFWLIEESQLPPDPEQARRYIQLMSIAGTSLAMCVIRNLLRCDRVARRPKPAHRPADVDARPLSPTQVEGLRAALYFLRQYGDGLLQAERDG</sequence>
<evidence type="ECO:0000313" key="2">
    <source>
        <dbReference type="Proteomes" id="UP000620046"/>
    </source>
</evidence>
<proteinExistence type="predicted"/>